<evidence type="ECO:0000256" key="5">
    <source>
        <dbReference type="ARBA" id="ARBA00022692"/>
    </source>
</evidence>
<dbReference type="InterPro" id="IPR036034">
    <property type="entry name" value="PDZ_sf"/>
</dbReference>
<keyword evidence="7 11" id="KW-0862">Zinc</keyword>
<organism evidence="13 14">
    <name type="scientific">Desulfatibacillum alkenivorans DSM 16219</name>
    <dbReference type="NCBI Taxonomy" id="1121393"/>
    <lineage>
        <taxon>Bacteria</taxon>
        <taxon>Pseudomonadati</taxon>
        <taxon>Thermodesulfobacteriota</taxon>
        <taxon>Desulfobacteria</taxon>
        <taxon>Desulfobacterales</taxon>
        <taxon>Desulfatibacillaceae</taxon>
        <taxon>Desulfatibacillum</taxon>
    </lineage>
</organism>
<dbReference type="GO" id="GO:0046872">
    <property type="term" value="F:metal ion binding"/>
    <property type="evidence" value="ECO:0007669"/>
    <property type="project" value="UniProtKB-KW"/>
</dbReference>
<evidence type="ECO:0000256" key="11">
    <source>
        <dbReference type="RuleBase" id="RU362031"/>
    </source>
</evidence>
<keyword evidence="8 11" id="KW-1133">Transmembrane helix</keyword>
<keyword evidence="10 11" id="KW-0472">Membrane</keyword>
<dbReference type="InterPro" id="IPR001478">
    <property type="entry name" value="PDZ"/>
</dbReference>
<dbReference type="RefSeq" id="WP_073472547.1">
    <property type="nucleotide sequence ID" value="NZ_FQZU01000002.1"/>
</dbReference>
<sequence length="359" mass="39169">MWYYATVIPLLGALIFFHELGHFLAARLLGVGVETFSLGFGPRLFGKKSGMTDYRVSAVPLGGYVKMVGEDPDSDEEPEDTSISFSHKPVWKRITIVAAGPVFNFLLAVVIFFTIGFFSGVDHSTNTLDRVMEDSPAAQAGMLEGDEVLYVNGTAIENFRQVSAEINKNPGEPVEIVVGRNGEELAFTVIPKETEGKNAFGEDVKAYKVGISNRVDFVPYEPVNSAVYAVEQTWFFVKFTFQALFKFVDRSIPLDNLGGVILITQVSGVAAEAGLTSFLFIMALLSVNLGIINLFPVPILDGGHILFFAIEGIMRKPLSLRVREVAMQVGLAALIFLMIMVFYFDIARTVAGKAPGVTG</sequence>
<dbReference type="SUPFAM" id="SSF50156">
    <property type="entry name" value="PDZ domain-like"/>
    <property type="match status" value="1"/>
</dbReference>
<dbReference type="GO" id="GO:0006508">
    <property type="term" value="P:proteolysis"/>
    <property type="evidence" value="ECO:0007669"/>
    <property type="project" value="UniProtKB-KW"/>
</dbReference>
<dbReference type="SMART" id="SM00228">
    <property type="entry name" value="PDZ"/>
    <property type="match status" value="1"/>
</dbReference>
<evidence type="ECO:0000256" key="8">
    <source>
        <dbReference type="ARBA" id="ARBA00022989"/>
    </source>
</evidence>
<feature type="transmembrane region" description="Helical" evidence="11">
    <location>
        <begin position="94"/>
        <end position="118"/>
    </location>
</feature>
<evidence type="ECO:0000256" key="4">
    <source>
        <dbReference type="ARBA" id="ARBA00022670"/>
    </source>
</evidence>
<dbReference type="PANTHER" id="PTHR42837">
    <property type="entry name" value="REGULATOR OF SIGMA-E PROTEASE RSEP"/>
    <property type="match status" value="1"/>
</dbReference>
<name>A0A1M6DY64_9BACT</name>
<dbReference type="PANTHER" id="PTHR42837:SF2">
    <property type="entry name" value="MEMBRANE METALLOPROTEASE ARASP2, CHLOROPLASTIC-RELATED"/>
    <property type="match status" value="1"/>
</dbReference>
<accession>A0A1M6DY64</accession>
<feature type="transmembrane region" description="Helical" evidence="11">
    <location>
        <begin position="291"/>
        <end position="313"/>
    </location>
</feature>
<feature type="transmembrane region" description="Helical" evidence="11">
    <location>
        <begin position="20"/>
        <end position="41"/>
    </location>
</feature>
<dbReference type="CDD" id="cd23081">
    <property type="entry name" value="cpPDZ_EcRseP-like"/>
    <property type="match status" value="1"/>
</dbReference>
<evidence type="ECO:0000256" key="2">
    <source>
        <dbReference type="ARBA" id="ARBA00004141"/>
    </source>
</evidence>
<keyword evidence="14" id="KW-1185">Reference proteome</keyword>
<feature type="transmembrane region" description="Helical" evidence="11">
    <location>
        <begin position="325"/>
        <end position="344"/>
    </location>
</feature>
<dbReference type="EMBL" id="FQZU01000002">
    <property type="protein sequence ID" value="SHI78204.1"/>
    <property type="molecule type" value="Genomic_DNA"/>
</dbReference>
<comment type="cofactor">
    <cofactor evidence="1 11">
        <name>Zn(2+)</name>
        <dbReference type="ChEBI" id="CHEBI:29105"/>
    </cofactor>
</comment>
<reference evidence="14" key="1">
    <citation type="submission" date="2016-11" db="EMBL/GenBank/DDBJ databases">
        <authorList>
            <person name="Varghese N."/>
            <person name="Submissions S."/>
        </authorList>
    </citation>
    <scope>NUCLEOTIDE SEQUENCE [LARGE SCALE GENOMIC DNA]</scope>
    <source>
        <strain evidence="14">DSM 16219</strain>
    </source>
</reference>
<protein>
    <recommendedName>
        <fullName evidence="11">Zinc metalloprotease</fullName>
        <ecNumber evidence="11">3.4.24.-</ecNumber>
    </recommendedName>
</protein>
<dbReference type="STRING" id="1121393.SAMN02745216_00495"/>
<dbReference type="AlphaFoldDB" id="A0A1M6DY64"/>
<evidence type="ECO:0000256" key="9">
    <source>
        <dbReference type="ARBA" id="ARBA00023049"/>
    </source>
</evidence>
<evidence type="ECO:0000313" key="13">
    <source>
        <dbReference type="EMBL" id="SHI78204.1"/>
    </source>
</evidence>
<evidence type="ECO:0000313" key="14">
    <source>
        <dbReference type="Proteomes" id="UP000183994"/>
    </source>
</evidence>
<dbReference type="GO" id="GO:0016020">
    <property type="term" value="C:membrane"/>
    <property type="evidence" value="ECO:0007669"/>
    <property type="project" value="UniProtKB-SubCell"/>
</dbReference>
<keyword evidence="9 11" id="KW-0482">Metalloprotease</keyword>
<keyword evidence="5 11" id="KW-0812">Transmembrane</keyword>
<evidence type="ECO:0000256" key="6">
    <source>
        <dbReference type="ARBA" id="ARBA00022801"/>
    </source>
</evidence>
<dbReference type="CDD" id="cd06163">
    <property type="entry name" value="S2P-M50_PDZ_RseP-like"/>
    <property type="match status" value="1"/>
</dbReference>
<dbReference type="Pfam" id="PF17820">
    <property type="entry name" value="PDZ_6"/>
    <property type="match status" value="1"/>
</dbReference>
<dbReference type="InterPro" id="IPR008915">
    <property type="entry name" value="Peptidase_M50"/>
</dbReference>
<feature type="domain" description="PDZ" evidence="12">
    <location>
        <begin position="120"/>
        <end position="164"/>
    </location>
</feature>
<dbReference type="Pfam" id="PF02163">
    <property type="entry name" value="Peptidase_M50"/>
    <property type="match status" value="1"/>
</dbReference>
<comment type="subcellular location">
    <subcellularLocation>
        <location evidence="2">Membrane</location>
        <topology evidence="2">Multi-pass membrane protein</topology>
    </subcellularLocation>
</comment>
<evidence type="ECO:0000256" key="1">
    <source>
        <dbReference type="ARBA" id="ARBA00001947"/>
    </source>
</evidence>
<dbReference type="Proteomes" id="UP000183994">
    <property type="component" value="Unassembled WGS sequence"/>
</dbReference>
<keyword evidence="6 11" id="KW-0378">Hydrolase</keyword>
<comment type="similarity">
    <text evidence="3 11">Belongs to the peptidase M50B family.</text>
</comment>
<gene>
    <name evidence="13" type="ORF">SAMN02745216_00495</name>
</gene>
<dbReference type="InterPro" id="IPR041489">
    <property type="entry name" value="PDZ_6"/>
</dbReference>
<dbReference type="EC" id="3.4.24.-" evidence="11"/>
<evidence type="ECO:0000259" key="12">
    <source>
        <dbReference type="PROSITE" id="PS50106"/>
    </source>
</evidence>
<proteinExistence type="inferred from homology"/>
<evidence type="ECO:0000256" key="7">
    <source>
        <dbReference type="ARBA" id="ARBA00022833"/>
    </source>
</evidence>
<keyword evidence="4 13" id="KW-0645">Protease</keyword>
<dbReference type="InterPro" id="IPR004387">
    <property type="entry name" value="Pept_M50_Zn"/>
</dbReference>
<dbReference type="OrthoDB" id="9782003at2"/>
<dbReference type="Gene3D" id="2.30.42.10">
    <property type="match status" value="1"/>
</dbReference>
<dbReference type="GO" id="GO:0004222">
    <property type="term" value="F:metalloendopeptidase activity"/>
    <property type="evidence" value="ECO:0007669"/>
    <property type="project" value="InterPro"/>
</dbReference>
<keyword evidence="11" id="KW-0479">Metal-binding</keyword>
<dbReference type="PROSITE" id="PS50106">
    <property type="entry name" value="PDZ"/>
    <property type="match status" value="1"/>
</dbReference>
<dbReference type="NCBIfam" id="TIGR00054">
    <property type="entry name" value="RIP metalloprotease RseP"/>
    <property type="match status" value="1"/>
</dbReference>
<feature type="transmembrane region" description="Helical" evidence="11">
    <location>
        <begin position="257"/>
        <end position="285"/>
    </location>
</feature>
<evidence type="ECO:0000256" key="3">
    <source>
        <dbReference type="ARBA" id="ARBA00007931"/>
    </source>
</evidence>
<evidence type="ECO:0000256" key="10">
    <source>
        <dbReference type="ARBA" id="ARBA00023136"/>
    </source>
</evidence>